<dbReference type="EMBL" id="VVIW01000075">
    <property type="protein sequence ID" value="NHZ45067.1"/>
    <property type="molecule type" value="Genomic_DNA"/>
</dbReference>
<accession>A0ABX0MJC2</accession>
<evidence type="ECO:0000256" key="1">
    <source>
        <dbReference type="SAM" id="SignalP"/>
    </source>
</evidence>
<gene>
    <name evidence="2" type="ORF">F1609_33790</name>
</gene>
<name>A0ABX0MJC2_9BURK</name>
<protein>
    <recommendedName>
        <fullName evidence="4">DUF2147 domain-containing protein</fullName>
    </recommendedName>
</protein>
<keyword evidence="3" id="KW-1185">Reference proteome</keyword>
<feature type="signal peptide" evidence="1">
    <location>
        <begin position="1"/>
        <end position="19"/>
    </location>
</feature>
<keyword evidence="1" id="KW-0732">Signal</keyword>
<dbReference type="Proteomes" id="UP000819052">
    <property type="component" value="Unassembled WGS sequence"/>
</dbReference>
<dbReference type="RefSeq" id="WP_167082342.1">
    <property type="nucleotide sequence ID" value="NZ_VVIW01000075.1"/>
</dbReference>
<evidence type="ECO:0000313" key="2">
    <source>
        <dbReference type="EMBL" id="NHZ45067.1"/>
    </source>
</evidence>
<sequence length="113" mass="12667">MKRPYLFAVLLVWPQIVLAATITGKLTGGGGSDNRAMTVRSSDGKEISAYCVTKVCDQFLDEDTDEYGGTSLKKKFKGIKVIMEYQIERNRDRMAGPHPDDRVEIVKQLTIIK</sequence>
<comment type="caution">
    <text evidence="2">The sequence shown here is derived from an EMBL/GenBank/DDBJ whole genome shotgun (WGS) entry which is preliminary data.</text>
</comment>
<organism evidence="2 3">
    <name type="scientific">Massilia aquatica</name>
    <dbReference type="NCBI Taxonomy" id="2609000"/>
    <lineage>
        <taxon>Bacteria</taxon>
        <taxon>Pseudomonadati</taxon>
        <taxon>Pseudomonadota</taxon>
        <taxon>Betaproteobacteria</taxon>
        <taxon>Burkholderiales</taxon>
        <taxon>Oxalobacteraceae</taxon>
        <taxon>Telluria group</taxon>
        <taxon>Massilia</taxon>
    </lineage>
</organism>
<feature type="chain" id="PRO_5046089332" description="DUF2147 domain-containing protein" evidence="1">
    <location>
        <begin position="20"/>
        <end position="113"/>
    </location>
</feature>
<evidence type="ECO:0008006" key="4">
    <source>
        <dbReference type="Google" id="ProtNLM"/>
    </source>
</evidence>
<reference evidence="2 3" key="1">
    <citation type="submission" date="2019-09" db="EMBL/GenBank/DDBJ databases">
        <title>Taxonomy of Antarctic Massilia spp.: description of Massilia rubra sp. nov., Massilia aquatica sp. nov., Massilia mucilaginosa sp. nov., Massilia frigida sp. nov. isolated from streams, lakes and regoliths.</title>
        <authorList>
            <person name="Holochova P."/>
            <person name="Sedlacek I."/>
            <person name="Kralova S."/>
            <person name="Maslanova I."/>
            <person name="Busse H.-J."/>
            <person name="Stankova E."/>
            <person name="Vrbovska V."/>
            <person name="Kovarovic V."/>
            <person name="Bartak M."/>
            <person name="Svec P."/>
            <person name="Pantucek R."/>
        </authorList>
    </citation>
    <scope>NUCLEOTIDE SEQUENCE [LARGE SCALE GENOMIC DNA]</scope>
    <source>
        <strain evidence="2 3">CCM 8693</strain>
    </source>
</reference>
<proteinExistence type="predicted"/>
<evidence type="ECO:0000313" key="3">
    <source>
        <dbReference type="Proteomes" id="UP000819052"/>
    </source>
</evidence>